<gene>
    <name evidence="4" type="ORF">OIU77_007396</name>
</gene>
<dbReference type="PROSITE" id="PS00088">
    <property type="entry name" value="SOD_MN"/>
    <property type="match status" value="1"/>
</dbReference>
<dbReference type="EMBL" id="JAPFFI010000020">
    <property type="protein sequence ID" value="KAJ6339421.1"/>
    <property type="molecule type" value="Genomic_DNA"/>
</dbReference>
<name>A0ABQ9AH92_9ROSI</name>
<dbReference type="InterPro" id="IPR036314">
    <property type="entry name" value="SOD_C_sf"/>
</dbReference>
<evidence type="ECO:0000259" key="3">
    <source>
        <dbReference type="Pfam" id="PF02777"/>
    </source>
</evidence>
<dbReference type="InterPro" id="IPR019833">
    <property type="entry name" value="Mn/Fe_SOD_BS"/>
</dbReference>
<feature type="domain" description="Manganese/iron superoxide dismutase C-terminal" evidence="3">
    <location>
        <begin position="19"/>
        <end position="80"/>
    </location>
</feature>
<feature type="region of interest" description="Disordered" evidence="2">
    <location>
        <begin position="95"/>
        <end position="127"/>
    </location>
</feature>
<evidence type="ECO:0000313" key="5">
    <source>
        <dbReference type="Proteomes" id="UP001141253"/>
    </source>
</evidence>
<protein>
    <recommendedName>
        <fullName evidence="3">Manganese/iron superoxide dismutase C-terminal domain-containing protein</fullName>
    </recommendedName>
</protein>
<sequence>MEANRLDVGNAVNPCPSEEDKKLVIVKSPNAVNPLVWDYYPLLTIDVWEHAYYVDFQNRRPDYISTFMEKLVSWDAVSARLEVAMARAAEREIEEARKRKEEEEGNFTDKEPAEIFIDGVADDSETD</sequence>
<reference evidence="4" key="1">
    <citation type="submission" date="2022-10" db="EMBL/GenBank/DDBJ databases">
        <authorList>
            <person name="Hyden B.L."/>
            <person name="Feng K."/>
            <person name="Yates T."/>
            <person name="Jawdy S."/>
            <person name="Smart L.B."/>
            <person name="Muchero W."/>
        </authorList>
    </citation>
    <scope>NUCLEOTIDE SEQUENCE</scope>
    <source>
        <tissue evidence="4">Shoot tip</tissue>
    </source>
</reference>
<evidence type="ECO:0000256" key="1">
    <source>
        <dbReference type="ARBA" id="ARBA00001962"/>
    </source>
</evidence>
<reference evidence="4" key="2">
    <citation type="journal article" date="2023" name="Int. J. Mol. Sci.">
        <title>De Novo Assembly and Annotation of 11 Diverse Shrub Willow (Salix) Genomes Reveals Novel Gene Organization in Sex-Linked Regions.</title>
        <authorList>
            <person name="Hyden B."/>
            <person name="Feng K."/>
            <person name="Yates T.B."/>
            <person name="Jawdy S."/>
            <person name="Cereghino C."/>
            <person name="Smart L.B."/>
            <person name="Muchero W."/>
        </authorList>
    </citation>
    <scope>NUCLEOTIDE SEQUENCE</scope>
    <source>
        <tissue evidence="4">Shoot tip</tissue>
    </source>
</reference>
<comment type="caution">
    <text evidence="4">The sequence shown here is derived from an EMBL/GenBank/DDBJ whole genome shotgun (WGS) entry which is preliminary data.</text>
</comment>
<dbReference type="Pfam" id="PF02777">
    <property type="entry name" value="Sod_Fe_C"/>
    <property type="match status" value="1"/>
</dbReference>
<evidence type="ECO:0000256" key="2">
    <source>
        <dbReference type="SAM" id="MobiDB-lite"/>
    </source>
</evidence>
<keyword evidence="5" id="KW-1185">Reference proteome</keyword>
<comment type="cofactor">
    <cofactor evidence="1">
        <name>Fe cation</name>
        <dbReference type="ChEBI" id="CHEBI:24875"/>
    </cofactor>
</comment>
<dbReference type="InterPro" id="IPR019832">
    <property type="entry name" value="Mn/Fe_SOD_C"/>
</dbReference>
<dbReference type="Gene3D" id="3.55.40.20">
    <property type="entry name" value="Iron/manganese superoxide dismutase, C-terminal domain"/>
    <property type="match status" value="1"/>
</dbReference>
<dbReference type="PANTHER" id="PTHR42769:SF3">
    <property type="entry name" value="SUPEROXIDE DISMUTASE [FE] 2, CHLOROPLASTIC"/>
    <property type="match status" value="1"/>
</dbReference>
<dbReference type="SUPFAM" id="SSF54719">
    <property type="entry name" value="Fe,Mn superoxide dismutase (SOD), C-terminal domain"/>
    <property type="match status" value="1"/>
</dbReference>
<dbReference type="PANTHER" id="PTHR42769">
    <property type="entry name" value="SUPEROXIDE DISMUTASE"/>
    <property type="match status" value="1"/>
</dbReference>
<accession>A0ABQ9AH92</accession>
<feature type="compositionally biased region" description="Basic and acidic residues" evidence="2">
    <location>
        <begin position="95"/>
        <end position="113"/>
    </location>
</feature>
<organism evidence="4 5">
    <name type="scientific">Salix suchowensis</name>
    <dbReference type="NCBI Taxonomy" id="1278906"/>
    <lineage>
        <taxon>Eukaryota</taxon>
        <taxon>Viridiplantae</taxon>
        <taxon>Streptophyta</taxon>
        <taxon>Embryophyta</taxon>
        <taxon>Tracheophyta</taxon>
        <taxon>Spermatophyta</taxon>
        <taxon>Magnoliopsida</taxon>
        <taxon>eudicotyledons</taxon>
        <taxon>Gunneridae</taxon>
        <taxon>Pentapetalae</taxon>
        <taxon>rosids</taxon>
        <taxon>fabids</taxon>
        <taxon>Malpighiales</taxon>
        <taxon>Salicaceae</taxon>
        <taxon>Saliceae</taxon>
        <taxon>Salix</taxon>
    </lineage>
</organism>
<dbReference type="Proteomes" id="UP001141253">
    <property type="component" value="Chromosome 15W"/>
</dbReference>
<evidence type="ECO:0000313" key="4">
    <source>
        <dbReference type="EMBL" id="KAJ6339421.1"/>
    </source>
</evidence>
<proteinExistence type="predicted"/>